<dbReference type="EMBL" id="QUQM01000013">
    <property type="protein sequence ID" value="KAA8641357.1"/>
    <property type="molecule type" value="Genomic_DNA"/>
</dbReference>
<evidence type="ECO:0000313" key="3">
    <source>
        <dbReference type="Proteomes" id="UP000324241"/>
    </source>
</evidence>
<dbReference type="Proteomes" id="UP000324241">
    <property type="component" value="Unassembled WGS sequence"/>
</dbReference>
<evidence type="ECO:0000313" key="2">
    <source>
        <dbReference type="EMBL" id="KAA8641357.1"/>
    </source>
</evidence>
<comment type="caution">
    <text evidence="2">The sequence shown here is derived from an EMBL/GenBank/DDBJ whole genome shotgun (WGS) entry which is preliminary data.</text>
</comment>
<dbReference type="GeneID" id="54324661"/>
<reference evidence="2 3" key="1">
    <citation type="submission" date="2019-08" db="EMBL/GenBank/DDBJ databases">
        <title>The genome sequence of a newly discovered highly antifungal drug resistant Aspergillus species, Aspergillus tanneri NIH 1004.</title>
        <authorList>
            <person name="Mounaud S."/>
            <person name="Singh I."/>
            <person name="Joardar V."/>
            <person name="Pakala S."/>
            <person name="Pakala S."/>
            <person name="Venepally P."/>
            <person name="Chung J.K."/>
            <person name="Losada L."/>
            <person name="Nierman W.C."/>
        </authorList>
    </citation>
    <scope>NUCLEOTIDE SEQUENCE [LARGE SCALE GENOMIC DNA]</scope>
    <source>
        <strain evidence="2 3">NIH1004</strain>
    </source>
</reference>
<feature type="region of interest" description="Disordered" evidence="1">
    <location>
        <begin position="46"/>
        <end position="65"/>
    </location>
</feature>
<protein>
    <submittedName>
        <fullName evidence="2">Uncharacterized protein</fullName>
    </submittedName>
</protein>
<accession>A0A5M9MED0</accession>
<dbReference type="RefSeq" id="XP_033420719.1">
    <property type="nucleotide sequence ID" value="XM_033566654.1"/>
</dbReference>
<gene>
    <name evidence="2" type="ORF">ATNIH1004_001959</name>
</gene>
<name>A0A5M9MED0_9EURO</name>
<dbReference type="AlphaFoldDB" id="A0A5M9MED0"/>
<evidence type="ECO:0000256" key="1">
    <source>
        <dbReference type="SAM" id="MobiDB-lite"/>
    </source>
</evidence>
<proteinExistence type="predicted"/>
<organism evidence="2 3">
    <name type="scientific">Aspergillus tanneri</name>
    <dbReference type="NCBI Taxonomy" id="1220188"/>
    <lineage>
        <taxon>Eukaryota</taxon>
        <taxon>Fungi</taxon>
        <taxon>Dikarya</taxon>
        <taxon>Ascomycota</taxon>
        <taxon>Pezizomycotina</taxon>
        <taxon>Eurotiomycetes</taxon>
        <taxon>Eurotiomycetidae</taxon>
        <taxon>Eurotiales</taxon>
        <taxon>Aspergillaceae</taxon>
        <taxon>Aspergillus</taxon>
        <taxon>Aspergillus subgen. Circumdati</taxon>
    </lineage>
</organism>
<sequence length="94" mass="10526">MRWEEPETSDSTKNIQSIWWLLGQVAAQGRATEMTAVFGGTTNDFRTQARAFPGGNDSRGDDEASAAARGYYRRITTSGRRFSSLESHCDRKFT</sequence>